<dbReference type="EMBL" id="CAXDID020000003">
    <property type="protein sequence ID" value="CAL5971692.1"/>
    <property type="molecule type" value="Genomic_DNA"/>
</dbReference>
<keyword evidence="1" id="KW-1133">Transmembrane helix</keyword>
<protein>
    <submittedName>
        <fullName evidence="3">Hypothetical_protein</fullName>
    </submittedName>
</protein>
<name>A0AA86NUU2_9EUKA</name>
<sequence length="207" mass="23461">MLFMKLFLQTQVDCFSSSSVSLSYQTLFGISLQYAQNCIPDLTNPNIIIDVRIMRPDMLMSCSYDNLQLNSSLNLNCSCEPVDSICKDYQKTLNQNLIGINQNQFIQQELSSFTFEIQIQITEGDKTYSQSINLRTNSKAPNLYFIFIGVVAMMALILLLFLFIHISFKCKQKGNTIVMGKKVEQTPCPSTIQCTNFENGLVINTIL</sequence>
<comment type="caution">
    <text evidence="2">The sequence shown here is derived from an EMBL/GenBank/DDBJ whole genome shotgun (WGS) entry which is preliminary data.</text>
</comment>
<evidence type="ECO:0000256" key="1">
    <source>
        <dbReference type="SAM" id="Phobius"/>
    </source>
</evidence>
<dbReference type="EMBL" id="CATOUU010000380">
    <property type="protein sequence ID" value="CAI9926977.1"/>
    <property type="molecule type" value="Genomic_DNA"/>
</dbReference>
<keyword evidence="1" id="KW-0812">Transmembrane</keyword>
<keyword evidence="4" id="KW-1185">Reference proteome</keyword>
<dbReference type="Proteomes" id="UP001642409">
    <property type="component" value="Unassembled WGS sequence"/>
</dbReference>
<reference evidence="2" key="1">
    <citation type="submission" date="2023-06" db="EMBL/GenBank/DDBJ databases">
        <authorList>
            <person name="Kurt Z."/>
        </authorList>
    </citation>
    <scope>NUCLEOTIDE SEQUENCE</scope>
</reference>
<organism evidence="2">
    <name type="scientific">Hexamita inflata</name>
    <dbReference type="NCBI Taxonomy" id="28002"/>
    <lineage>
        <taxon>Eukaryota</taxon>
        <taxon>Metamonada</taxon>
        <taxon>Diplomonadida</taxon>
        <taxon>Hexamitidae</taxon>
        <taxon>Hexamitinae</taxon>
        <taxon>Hexamita</taxon>
    </lineage>
</organism>
<evidence type="ECO:0000313" key="2">
    <source>
        <dbReference type="EMBL" id="CAI9926977.1"/>
    </source>
</evidence>
<evidence type="ECO:0000313" key="3">
    <source>
        <dbReference type="EMBL" id="CAL5971692.1"/>
    </source>
</evidence>
<reference evidence="3 4" key="2">
    <citation type="submission" date="2024-07" db="EMBL/GenBank/DDBJ databases">
        <authorList>
            <person name="Akdeniz Z."/>
        </authorList>
    </citation>
    <scope>NUCLEOTIDE SEQUENCE [LARGE SCALE GENOMIC DNA]</scope>
</reference>
<gene>
    <name evidence="2" type="ORF">HINF_LOCUS14622</name>
    <name evidence="3" type="ORF">HINF_LOCUS1532</name>
</gene>
<feature type="transmembrane region" description="Helical" evidence="1">
    <location>
        <begin position="143"/>
        <end position="164"/>
    </location>
</feature>
<evidence type="ECO:0000313" key="4">
    <source>
        <dbReference type="Proteomes" id="UP001642409"/>
    </source>
</evidence>
<dbReference type="AlphaFoldDB" id="A0AA86NUU2"/>
<keyword evidence="1" id="KW-0472">Membrane</keyword>
<accession>A0AA86NUU2</accession>
<proteinExistence type="predicted"/>